<feature type="region of interest" description="Disordered" evidence="4">
    <location>
        <begin position="504"/>
        <end position="536"/>
    </location>
</feature>
<feature type="region of interest" description="Disordered" evidence="4">
    <location>
        <begin position="269"/>
        <end position="422"/>
    </location>
</feature>
<dbReference type="OrthoDB" id="2272012at2759"/>
<feature type="compositionally biased region" description="Polar residues" evidence="4">
    <location>
        <begin position="504"/>
        <end position="517"/>
    </location>
</feature>
<feature type="compositionally biased region" description="Low complexity" evidence="4">
    <location>
        <begin position="316"/>
        <end position="327"/>
    </location>
</feature>
<dbReference type="SUPFAM" id="SSF46785">
    <property type="entry name" value="Winged helix' DNA-binding domain"/>
    <property type="match status" value="1"/>
</dbReference>
<dbReference type="CDD" id="cd00160">
    <property type="entry name" value="RhoGEF"/>
    <property type="match status" value="1"/>
</dbReference>
<keyword evidence="2" id="KW-0344">Guanine-nucleotide releasing factor</keyword>
<dbReference type="InterPro" id="IPR001180">
    <property type="entry name" value="CNH_dom"/>
</dbReference>
<dbReference type="GO" id="GO:0007264">
    <property type="term" value="P:small GTPase-mediated signal transduction"/>
    <property type="evidence" value="ECO:0007669"/>
    <property type="project" value="UniProtKB-ARBA"/>
</dbReference>
<accession>A0A4C2E0W9</accession>
<gene>
    <name evidence="7" type="primary">ROM2</name>
    <name evidence="7" type="ORF">ZYGM_004838</name>
</gene>
<feature type="compositionally biased region" description="Low complexity" evidence="4">
    <location>
        <begin position="523"/>
        <end position="536"/>
    </location>
</feature>
<feature type="compositionally biased region" description="Polar residues" evidence="4">
    <location>
        <begin position="355"/>
        <end position="374"/>
    </location>
</feature>
<evidence type="ECO:0000256" key="4">
    <source>
        <dbReference type="SAM" id="MobiDB-lite"/>
    </source>
</evidence>
<feature type="domain" description="CNH" evidence="6">
    <location>
        <begin position="1172"/>
        <end position="1473"/>
    </location>
</feature>
<sequence length="1493" mass="165758">MLNGTTIQDRYSIYSEIFGLERRQNSLDYEKANSGISARHSGSSSSTLPDKIEDIESLGDVVSEEVANDLISDKEDTRKNDYILSQRTHMRNVSDTTSLMSKDSTPRNSPAKIGMSSPPPTIGFKNNINYDREPIQRQHIPYPPTPTATEDDDDGFTPLPQAPLAHGHSLPHLHANINTNPYLSAVDDGISDAAPVSAPLPVVAEPGPLDLPHTTTVPRTTPDDGFTSPPQVPLTHGHPMAPLNANTNPYVPTAAGGGVSDVLPVSSLPAVTESGPLDSSHTTSTVPRTAPLPPREPPVTPAVPAPSNPAHFQPPAATTTGTVGSGADMVPQRSKSEVAPRRTPSLPQLAISGLKKQTSFSTSNGGTPTQSKKSPLQGFGLFSRPSSKELHDNLHNQFSNQHSHSNQTNHQSSGPRSMSLNSSTLKNFASSIQSKTSGGRKIPQKYDSATNPFLEHHGHHNFMFYGGGAHATANTSGHGSMVSQYGASSMGLGLKTRNSTNSLASKRFTSNSSNTLLQDRRSSGSLPSSKPLLSASTKRPQVYPAFLSRVATKFKTTIQTDAHKKDGLIYRDAFTGQQAVDVICTIIRTSDRNLALLLGRSLDAQKLFHDVVYEHRLRDSPHEVYEFTDSSRVIGTGTTGMVAHDPMMMLPSSSSQVINPMASSSTIVTSGSMSSIGSGSEPASSSTLATYGGNNGPMGNRVGRDSKHQDQTTMHSVNGVFTLLTECYSPTCTRDELCYSISCPRRLEQQARLNLKPNGGLKRNISMALDDDEEEKPSWTSSVSREIVEKLSKREIKRQEAIYEVFITEKNFVKSLEITRDTFMKTLAETNIIPADIRKNFIKHVFAHINDMYSVNRRFLEAISDRQKASPVVRGVGDIMLRFIPFFEPFVSYVASRPYAKYLIETQRSVNPYFARFDDDMMSSSLRHGIDSFLSQGVSRPGRYMLLVREIIKSSDQENDKRDLEDLNKAMDALKSFMKRIDRASGVAQDRHDVKLLKQKILFKNEYVNLGLNDEKRKIKHEGILSRKELSKSDGSMVGDIQFYLLDNMLLFLKAKSVNKWHQQKVFQRPIPLPLLFACPGEDMPSLRKFIGHSPDCFGSVLQPDFAMHNPKNAITFLYYGAKQRYQVTLYAAQLAGLHALLEKIKQEQRRIISETEMFNVTKISDRFFDYTNKINSVTTCDGGRKLLIATNSGLYVSNIRRQRGDDSEKKSTYFSTPVQLIQRSNINQITVLEEFQSILVLVDKKLYSCPMAILRMEGNGTVYFKKHSKELVNHVNFFSDGDCYGKRLIVTAHCSSHSIKFFEHDHPLLSESGSGGSSGKKSFKKKITEVVFDSEPVSISFLKDRLCIGCKKGFQIVSVSQNVHESLLDPADTSLDFALRDTLKPMAIYRVGNMFLLCYTEFAFFVDNQGWRKKDSHIIHWEGEPQKFAIWYPYILAFDSNFIEIRKIDTGELVSSVLGEKIRLLQTSSQEILYVYEDSRGYDTVASIDFWG</sequence>
<dbReference type="InterPro" id="IPR052233">
    <property type="entry name" value="Rho-type_GEFs"/>
</dbReference>
<feature type="compositionally biased region" description="Low complexity" evidence="4">
    <location>
        <begin position="669"/>
        <end position="687"/>
    </location>
</feature>
<feature type="compositionally biased region" description="Polar residues" evidence="4">
    <location>
        <begin position="93"/>
        <end position="108"/>
    </location>
</feature>
<feature type="compositionally biased region" description="Pro residues" evidence="4">
    <location>
        <begin position="290"/>
        <end position="307"/>
    </location>
</feature>
<evidence type="ECO:0000256" key="1">
    <source>
        <dbReference type="ARBA" id="ARBA00022553"/>
    </source>
</evidence>
<dbReference type="InterPro" id="IPR036388">
    <property type="entry name" value="WH-like_DNA-bd_sf"/>
</dbReference>
<dbReference type="Pfam" id="PF00780">
    <property type="entry name" value="CNH"/>
    <property type="match status" value="1"/>
</dbReference>
<comment type="function">
    <text evidence="3">Stimulates the exchange of RHO1 GDP-bound form into GTP-bound form.</text>
</comment>
<dbReference type="InterPro" id="IPR000591">
    <property type="entry name" value="DEP_dom"/>
</dbReference>
<feature type="region of interest" description="Disordered" evidence="4">
    <location>
        <begin position="93"/>
        <end position="122"/>
    </location>
</feature>
<dbReference type="SMART" id="SM00325">
    <property type="entry name" value="RhoGEF"/>
    <property type="match status" value="1"/>
</dbReference>
<dbReference type="FunFam" id="2.30.29.30:FF:000405">
    <property type="entry name" value="RHO1 GDP-GTP exchange protein 2"/>
    <property type="match status" value="1"/>
</dbReference>
<evidence type="ECO:0000313" key="8">
    <source>
        <dbReference type="Proteomes" id="UP000301737"/>
    </source>
</evidence>
<keyword evidence="1" id="KW-0597">Phosphoprotein</keyword>
<dbReference type="InterPro" id="IPR036390">
    <property type="entry name" value="WH_DNA-bd_sf"/>
</dbReference>
<comment type="caution">
    <text evidence="7">The sequence shown here is derived from an EMBL/GenBank/DDBJ whole genome shotgun (WGS) entry which is preliminary data.</text>
</comment>
<dbReference type="InterPro" id="IPR011993">
    <property type="entry name" value="PH-like_dom_sf"/>
</dbReference>
<dbReference type="InterPro" id="IPR035899">
    <property type="entry name" value="DBL_dom_sf"/>
</dbReference>
<dbReference type="GO" id="GO:0005085">
    <property type="term" value="F:guanyl-nucleotide exchange factor activity"/>
    <property type="evidence" value="ECO:0007669"/>
    <property type="project" value="UniProtKB-KW"/>
</dbReference>
<dbReference type="InterPro" id="IPR041675">
    <property type="entry name" value="PH_5"/>
</dbReference>
<feature type="compositionally biased region" description="Low complexity" evidence="4">
    <location>
        <begin position="395"/>
        <end position="413"/>
    </location>
</feature>
<dbReference type="Pfam" id="PF00621">
    <property type="entry name" value="RhoGEF"/>
    <property type="match status" value="1"/>
</dbReference>
<dbReference type="SMART" id="SM00036">
    <property type="entry name" value="CNH"/>
    <property type="match status" value="1"/>
</dbReference>
<organism evidence="7 8">
    <name type="scientific">Zygosaccharomyces mellis</name>
    <dbReference type="NCBI Taxonomy" id="42258"/>
    <lineage>
        <taxon>Eukaryota</taxon>
        <taxon>Fungi</taxon>
        <taxon>Dikarya</taxon>
        <taxon>Ascomycota</taxon>
        <taxon>Saccharomycotina</taxon>
        <taxon>Saccharomycetes</taxon>
        <taxon>Saccharomycetales</taxon>
        <taxon>Saccharomycetaceae</taxon>
        <taxon>Zygosaccharomyces</taxon>
    </lineage>
</organism>
<reference evidence="7 8" key="1">
    <citation type="submission" date="2019-01" db="EMBL/GenBank/DDBJ databases">
        <title>Draft Genome Sequencing of Zygosaccharomyces mellis Ca-7.</title>
        <authorList>
            <person name="Shiwa Y."/>
            <person name="Kanesaki Y."/>
            <person name="Ishige T."/>
            <person name="Mura K."/>
            <person name="Hori T."/>
            <person name="Tamura T."/>
        </authorList>
    </citation>
    <scope>NUCLEOTIDE SEQUENCE [LARGE SCALE GENOMIC DNA]</scope>
    <source>
        <strain evidence="7 8">Ca-7</strain>
    </source>
</reference>
<dbReference type="SUPFAM" id="SSF48065">
    <property type="entry name" value="DBL homology domain (DH-domain)"/>
    <property type="match status" value="1"/>
</dbReference>
<dbReference type="EMBL" id="BIMX01000001">
    <property type="protein sequence ID" value="GCE97303.1"/>
    <property type="molecule type" value="Genomic_DNA"/>
</dbReference>
<evidence type="ECO:0000313" key="7">
    <source>
        <dbReference type="EMBL" id="GCE97303.1"/>
    </source>
</evidence>
<protein>
    <submittedName>
        <fullName evidence="7">RHO1 GDP-GTP exchange protein 2</fullName>
    </submittedName>
</protein>
<evidence type="ECO:0000256" key="2">
    <source>
        <dbReference type="ARBA" id="ARBA00022658"/>
    </source>
</evidence>
<dbReference type="Gene3D" id="1.20.900.10">
    <property type="entry name" value="Dbl homology (DH) domain"/>
    <property type="match status" value="1"/>
</dbReference>
<dbReference type="PROSITE" id="PS50219">
    <property type="entry name" value="CNH"/>
    <property type="match status" value="1"/>
</dbReference>
<feature type="compositionally biased region" description="Polar residues" evidence="4">
    <location>
        <begin position="277"/>
        <end position="286"/>
    </location>
</feature>
<dbReference type="Pfam" id="PF00610">
    <property type="entry name" value="DEP"/>
    <property type="match status" value="1"/>
</dbReference>
<evidence type="ECO:0000256" key="3">
    <source>
        <dbReference type="ARBA" id="ARBA00053835"/>
    </source>
</evidence>
<dbReference type="InterPro" id="IPR000219">
    <property type="entry name" value="DH_dom"/>
</dbReference>
<dbReference type="Pfam" id="PF15405">
    <property type="entry name" value="PH_5"/>
    <property type="match status" value="1"/>
</dbReference>
<evidence type="ECO:0000259" key="5">
    <source>
        <dbReference type="PROSITE" id="PS50010"/>
    </source>
</evidence>
<proteinExistence type="predicted"/>
<dbReference type="Gene3D" id="1.10.10.10">
    <property type="entry name" value="Winged helix-like DNA-binding domain superfamily/Winged helix DNA-binding domain"/>
    <property type="match status" value="1"/>
</dbReference>
<dbReference type="PANTHER" id="PTHR46572">
    <property type="entry name" value="RHO1 GDP-GTP EXCHANGE PROTEIN 1-RELATED"/>
    <property type="match status" value="1"/>
</dbReference>
<dbReference type="Proteomes" id="UP000301737">
    <property type="component" value="Unassembled WGS sequence"/>
</dbReference>
<keyword evidence="8" id="KW-1185">Reference proteome</keyword>
<feature type="domain" description="DH" evidence="5">
    <location>
        <begin position="797"/>
        <end position="984"/>
    </location>
</feature>
<evidence type="ECO:0000259" key="6">
    <source>
        <dbReference type="PROSITE" id="PS50219"/>
    </source>
</evidence>
<dbReference type="PANTHER" id="PTHR46572:SF2">
    <property type="entry name" value="RHO1 GDP-GTP EXCHANGE PROTEIN 1-RELATED"/>
    <property type="match status" value="1"/>
</dbReference>
<dbReference type="PROSITE" id="PS50010">
    <property type="entry name" value="DH_2"/>
    <property type="match status" value="1"/>
</dbReference>
<name>A0A4C2E0W9_9SACH</name>
<dbReference type="FunFam" id="1.20.900.10:FF:000035">
    <property type="entry name" value="Rho guanyl nucleotide exchange factor"/>
    <property type="match status" value="1"/>
</dbReference>
<dbReference type="Gene3D" id="2.30.29.30">
    <property type="entry name" value="Pleckstrin-homology domain (PH domain)/Phosphotyrosine-binding domain (PTB)"/>
    <property type="match status" value="1"/>
</dbReference>
<dbReference type="SUPFAM" id="SSF50729">
    <property type="entry name" value="PH domain-like"/>
    <property type="match status" value="1"/>
</dbReference>
<dbReference type="SMART" id="SM00049">
    <property type="entry name" value="DEP"/>
    <property type="match status" value="1"/>
</dbReference>
<feature type="region of interest" description="Disordered" evidence="4">
    <location>
        <begin position="669"/>
        <end position="711"/>
    </location>
</feature>
<dbReference type="CDD" id="cd04435">
    <property type="entry name" value="DEP_fRom2"/>
    <property type="match status" value="1"/>
</dbReference>